<dbReference type="InterPro" id="IPR005225">
    <property type="entry name" value="Small_GTP-bd"/>
</dbReference>
<dbReference type="Proteomes" id="UP000271974">
    <property type="component" value="Unassembled WGS sequence"/>
</dbReference>
<evidence type="ECO:0000313" key="4">
    <source>
        <dbReference type="Proteomes" id="UP000271974"/>
    </source>
</evidence>
<organism evidence="3 4">
    <name type="scientific">Elysia chlorotica</name>
    <name type="common">Eastern emerald elysia</name>
    <name type="synonym">Sea slug</name>
    <dbReference type="NCBI Taxonomy" id="188477"/>
    <lineage>
        <taxon>Eukaryota</taxon>
        <taxon>Metazoa</taxon>
        <taxon>Spiralia</taxon>
        <taxon>Lophotrochozoa</taxon>
        <taxon>Mollusca</taxon>
        <taxon>Gastropoda</taxon>
        <taxon>Heterobranchia</taxon>
        <taxon>Euthyneura</taxon>
        <taxon>Panpulmonata</taxon>
        <taxon>Sacoglossa</taxon>
        <taxon>Placobranchoidea</taxon>
        <taxon>Plakobranchidae</taxon>
        <taxon>Elysia</taxon>
    </lineage>
</organism>
<dbReference type="InterPro" id="IPR003578">
    <property type="entry name" value="Small_GTPase_Rho"/>
</dbReference>
<dbReference type="SUPFAM" id="SSF52540">
    <property type="entry name" value="P-loop containing nucleoside triphosphate hydrolases"/>
    <property type="match status" value="1"/>
</dbReference>
<reference evidence="3 4" key="1">
    <citation type="submission" date="2019-01" db="EMBL/GenBank/DDBJ databases">
        <title>A draft genome assembly of the solar-powered sea slug Elysia chlorotica.</title>
        <authorList>
            <person name="Cai H."/>
            <person name="Li Q."/>
            <person name="Fang X."/>
            <person name="Li J."/>
            <person name="Curtis N.E."/>
            <person name="Altenburger A."/>
            <person name="Shibata T."/>
            <person name="Feng M."/>
            <person name="Maeda T."/>
            <person name="Schwartz J.A."/>
            <person name="Shigenobu S."/>
            <person name="Lundholm N."/>
            <person name="Nishiyama T."/>
            <person name="Yang H."/>
            <person name="Hasebe M."/>
            <person name="Li S."/>
            <person name="Pierce S.K."/>
            <person name="Wang J."/>
        </authorList>
    </citation>
    <scope>NUCLEOTIDE SEQUENCE [LARGE SCALE GENOMIC DNA]</scope>
    <source>
        <strain evidence="3">EC2010</strain>
        <tissue evidence="3">Whole organism of an adult</tissue>
    </source>
</reference>
<evidence type="ECO:0000256" key="2">
    <source>
        <dbReference type="ARBA" id="ARBA00023134"/>
    </source>
</evidence>
<dbReference type="InterPro" id="IPR027417">
    <property type="entry name" value="P-loop_NTPase"/>
</dbReference>
<dbReference type="GO" id="GO:0007264">
    <property type="term" value="P:small GTPase-mediated signal transduction"/>
    <property type="evidence" value="ECO:0007669"/>
    <property type="project" value="InterPro"/>
</dbReference>
<sequence>MKRKDKIKLTLFDTSGTEEDAKVRALTYNQSDVIILCFPLDSPDALNNAIREWAPEIKFLNKGKPIILVGTKMDRRETAPKFLVSNNEFVSQRQGKKTAKDIGACEYLECAVIGVDSVNLTKRIFGRAIREGLKFRR</sequence>
<dbReference type="PROSITE" id="PS51420">
    <property type="entry name" value="RHO"/>
    <property type="match status" value="1"/>
</dbReference>
<accession>A0A3S1BCB1</accession>
<dbReference type="GO" id="GO:0003924">
    <property type="term" value="F:GTPase activity"/>
    <property type="evidence" value="ECO:0007669"/>
    <property type="project" value="InterPro"/>
</dbReference>
<dbReference type="Pfam" id="PF00071">
    <property type="entry name" value="Ras"/>
    <property type="match status" value="1"/>
</dbReference>
<protein>
    <submittedName>
        <fullName evidence="3">Uncharacterized protein</fullName>
    </submittedName>
</protein>
<dbReference type="SMART" id="SM00174">
    <property type="entry name" value="RHO"/>
    <property type="match status" value="1"/>
</dbReference>
<dbReference type="InterPro" id="IPR001806">
    <property type="entry name" value="Small_GTPase"/>
</dbReference>
<keyword evidence="4" id="KW-1185">Reference proteome</keyword>
<dbReference type="PANTHER" id="PTHR24072">
    <property type="entry name" value="RHO FAMILY GTPASE"/>
    <property type="match status" value="1"/>
</dbReference>
<evidence type="ECO:0000313" key="3">
    <source>
        <dbReference type="EMBL" id="RUS80681.1"/>
    </source>
</evidence>
<dbReference type="STRING" id="188477.A0A3S1BCB1"/>
<dbReference type="OrthoDB" id="6143571at2759"/>
<evidence type="ECO:0000256" key="1">
    <source>
        <dbReference type="ARBA" id="ARBA00022741"/>
    </source>
</evidence>
<dbReference type="EMBL" id="RQTK01000378">
    <property type="protein sequence ID" value="RUS80681.1"/>
    <property type="molecule type" value="Genomic_DNA"/>
</dbReference>
<gene>
    <name evidence="3" type="ORF">EGW08_011547</name>
</gene>
<proteinExistence type="predicted"/>
<dbReference type="GO" id="GO:0005525">
    <property type="term" value="F:GTP binding"/>
    <property type="evidence" value="ECO:0007669"/>
    <property type="project" value="UniProtKB-KW"/>
</dbReference>
<dbReference type="NCBIfam" id="TIGR00231">
    <property type="entry name" value="small_GTP"/>
    <property type="match status" value="1"/>
</dbReference>
<keyword evidence="1" id="KW-0547">Nucleotide-binding</keyword>
<comment type="caution">
    <text evidence="3">The sequence shown here is derived from an EMBL/GenBank/DDBJ whole genome shotgun (WGS) entry which is preliminary data.</text>
</comment>
<name>A0A3S1BCB1_ELYCH</name>
<dbReference type="AlphaFoldDB" id="A0A3S1BCB1"/>
<keyword evidence="2" id="KW-0342">GTP-binding</keyword>
<dbReference type="Gene3D" id="3.40.50.300">
    <property type="entry name" value="P-loop containing nucleotide triphosphate hydrolases"/>
    <property type="match status" value="1"/>
</dbReference>